<evidence type="ECO:0000256" key="2">
    <source>
        <dbReference type="SAM" id="SignalP"/>
    </source>
</evidence>
<organism evidence="3 4">
    <name type="scientific">Aristolochia fimbriata</name>
    <name type="common">White veined hardy Dutchman's pipe vine</name>
    <dbReference type="NCBI Taxonomy" id="158543"/>
    <lineage>
        <taxon>Eukaryota</taxon>
        <taxon>Viridiplantae</taxon>
        <taxon>Streptophyta</taxon>
        <taxon>Embryophyta</taxon>
        <taxon>Tracheophyta</taxon>
        <taxon>Spermatophyta</taxon>
        <taxon>Magnoliopsida</taxon>
        <taxon>Magnoliidae</taxon>
        <taxon>Piperales</taxon>
        <taxon>Aristolochiaceae</taxon>
        <taxon>Aristolochia</taxon>
    </lineage>
</organism>
<evidence type="ECO:0000313" key="3">
    <source>
        <dbReference type="EMBL" id="KAG9447829.1"/>
    </source>
</evidence>
<comment type="caution">
    <text evidence="3">The sequence shown here is derived from an EMBL/GenBank/DDBJ whole genome shotgun (WGS) entry which is preliminary data.</text>
</comment>
<dbReference type="AlphaFoldDB" id="A0AAV7EGL7"/>
<proteinExistence type="predicted"/>
<accession>A0AAV7EGL7</accession>
<gene>
    <name evidence="3" type="ORF">H6P81_013957</name>
</gene>
<keyword evidence="4" id="KW-1185">Reference proteome</keyword>
<dbReference type="Proteomes" id="UP000825729">
    <property type="component" value="Unassembled WGS sequence"/>
</dbReference>
<feature type="compositionally biased region" description="Basic and acidic residues" evidence="1">
    <location>
        <begin position="36"/>
        <end position="51"/>
    </location>
</feature>
<feature type="signal peptide" evidence="2">
    <location>
        <begin position="1"/>
        <end position="18"/>
    </location>
</feature>
<dbReference type="EMBL" id="JAINDJ010000005">
    <property type="protein sequence ID" value="KAG9447829.1"/>
    <property type="molecule type" value="Genomic_DNA"/>
</dbReference>
<keyword evidence="2" id="KW-0732">Signal</keyword>
<sequence>MKKTGMLMASMAAASVAAFSVSSSSSDFSGNIKVRSSQEENNSRDDRDHSSSRTSPSIEKFAPRFDGLRFIETLVTGHSSRLFPSIPHNWPPPHIPCPRGLIPLARKGVIFSRFENGCFRGAGGDGYETRSGALFS</sequence>
<evidence type="ECO:0000313" key="4">
    <source>
        <dbReference type="Proteomes" id="UP000825729"/>
    </source>
</evidence>
<reference evidence="3 4" key="1">
    <citation type="submission" date="2021-07" db="EMBL/GenBank/DDBJ databases">
        <title>The Aristolochia fimbriata genome: insights into angiosperm evolution, floral development and chemical biosynthesis.</title>
        <authorList>
            <person name="Jiao Y."/>
        </authorList>
    </citation>
    <scope>NUCLEOTIDE SEQUENCE [LARGE SCALE GENOMIC DNA]</scope>
    <source>
        <strain evidence="3">IBCAS-2021</strain>
        <tissue evidence="3">Leaf</tissue>
    </source>
</reference>
<evidence type="ECO:0000256" key="1">
    <source>
        <dbReference type="SAM" id="MobiDB-lite"/>
    </source>
</evidence>
<dbReference type="PANTHER" id="PTHR34683:SF2">
    <property type="entry name" value="EXPRESSED PROTEIN"/>
    <property type="match status" value="1"/>
</dbReference>
<protein>
    <submittedName>
        <fullName evidence="3">Uncharacterized protein</fullName>
    </submittedName>
</protein>
<dbReference type="PANTHER" id="PTHR34683">
    <property type="entry name" value="EXPRESSED PROTEIN-RELATED"/>
    <property type="match status" value="1"/>
</dbReference>
<feature type="region of interest" description="Disordered" evidence="1">
    <location>
        <begin position="21"/>
        <end position="60"/>
    </location>
</feature>
<name>A0AAV7EGL7_ARIFI</name>
<feature type="chain" id="PRO_5043619476" evidence="2">
    <location>
        <begin position="19"/>
        <end position="136"/>
    </location>
</feature>